<organism evidence="2 3">
    <name type="scientific">Bremerella cremea</name>
    <dbReference type="NCBI Taxonomy" id="1031537"/>
    <lineage>
        <taxon>Bacteria</taxon>
        <taxon>Pseudomonadati</taxon>
        <taxon>Planctomycetota</taxon>
        <taxon>Planctomycetia</taxon>
        <taxon>Pirellulales</taxon>
        <taxon>Pirellulaceae</taxon>
        <taxon>Bremerella</taxon>
    </lineage>
</organism>
<gene>
    <name evidence="2" type="ORF">DTL42_08020</name>
</gene>
<comment type="caution">
    <text evidence="2">The sequence shown here is derived from an EMBL/GenBank/DDBJ whole genome shotgun (WGS) entry which is preliminary data.</text>
</comment>
<feature type="domain" description="DUF1570" evidence="1">
    <location>
        <begin position="37"/>
        <end position="159"/>
    </location>
</feature>
<name>A0A368KV63_9BACT</name>
<dbReference type="OrthoDB" id="291356at2"/>
<dbReference type="AlphaFoldDB" id="A0A368KV63"/>
<sequence>MRVSKGVVGYYSPRTNRVALYDVTRGDPNHPLWGENLATIIHEATHQTAFNTGVHSRYSRQPKWLVEGLATMFEAPGVWDSRNHPQFRERLNQARMSEFLSYMKTQRQPNSLQEFIATDDAYRQRPSTAYGEGWALAFYLIETRPREFAQYMQTVANRPAGEPYTAEQRVEDFQNAFGADLNLLESYFLRYIQQAPTKL</sequence>
<protein>
    <submittedName>
        <fullName evidence="2">DUF1570 domain-containing protein</fullName>
    </submittedName>
</protein>
<accession>A0A368KV63</accession>
<dbReference type="Pfam" id="PF07607">
    <property type="entry name" value="DUF1570"/>
    <property type="match status" value="1"/>
</dbReference>
<dbReference type="Proteomes" id="UP000253562">
    <property type="component" value="Unassembled WGS sequence"/>
</dbReference>
<dbReference type="EMBL" id="QPEX01000011">
    <property type="protein sequence ID" value="RCS52772.1"/>
    <property type="molecule type" value="Genomic_DNA"/>
</dbReference>
<proteinExistence type="predicted"/>
<evidence type="ECO:0000313" key="2">
    <source>
        <dbReference type="EMBL" id="RCS52772.1"/>
    </source>
</evidence>
<dbReference type="InterPro" id="IPR027268">
    <property type="entry name" value="Peptidase_M4/M1_CTD_sf"/>
</dbReference>
<dbReference type="Gene3D" id="1.10.390.10">
    <property type="entry name" value="Neutral Protease Domain 2"/>
    <property type="match status" value="1"/>
</dbReference>
<evidence type="ECO:0000313" key="3">
    <source>
        <dbReference type="Proteomes" id="UP000253562"/>
    </source>
</evidence>
<evidence type="ECO:0000259" key="1">
    <source>
        <dbReference type="Pfam" id="PF07607"/>
    </source>
</evidence>
<dbReference type="InterPro" id="IPR011464">
    <property type="entry name" value="DUF1570"/>
</dbReference>
<reference evidence="2 3" key="1">
    <citation type="submission" date="2018-07" db="EMBL/GenBank/DDBJ databases">
        <title>Comparative genomes isolates from brazilian mangrove.</title>
        <authorList>
            <person name="De Araujo J.E."/>
            <person name="Taketani R.G."/>
            <person name="Silva M.C.P."/>
            <person name="Lourenco M.V."/>
            <person name="Oliveira V.M."/>
            <person name="Andreote F.D."/>
        </authorList>
    </citation>
    <scope>NUCLEOTIDE SEQUENCE [LARGE SCALE GENOMIC DNA]</scope>
    <source>
        <strain evidence="2 3">HEX PRIS-MGV</strain>
    </source>
</reference>